<organism evidence="2 3">
    <name type="scientific">Kocuria dechangensis</name>
    <dbReference type="NCBI Taxonomy" id="1176249"/>
    <lineage>
        <taxon>Bacteria</taxon>
        <taxon>Bacillati</taxon>
        <taxon>Actinomycetota</taxon>
        <taxon>Actinomycetes</taxon>
        <taxon>Micrococcales</taxon>
        <taxon>Micrococcaceae</taxon>
        <taxon>Kocuria</taxon>
    </lineage>
</organism>
<feature type="transmembrane region" description="Helical" evidence="1">
    <location>
        <begin position="135"/>
        <end position="154"/>
    </location>
</feature>
<dbReference type="Proteomes" id="UP000638848">
    <property type="component" value="Unassembled WGS sequence"/>
</dbReference>
<keyword evidence="1" id="KW-0812">Transmembrane</keyword>
<accession>A0A917GI90</accession>
<keyword evidence="3" id="KW-1185">Reference proteome</keyword>
<sequence length="166" mass="16467">MSAPDLAAGAAPVRQRPAPRLLGDPLRVLLGAGVGVSVALHGQMALAGTHGAGWSVVMGVMAALCLSCLVALARVGDLVRTVRMTMGMALAMALAHTLMIPLLGGTGGAGGHSAHAHHGGAGAAEAAASGAGHGGMLLVVVVELAVAALAVAWLRRHDRRPARRPV</sequence>
<dbReference type="EMBL" id="BMEQ01000002">
    <property type="protein sequence ID" value="GGG46851.1"/>
    <property type="molecule type" value="Genomic_DNA"/>
</dbReference>
<comment type="caution">
    <text evidence="2">The sequence shown here is derived from an EMBL/GenBank/DDBJ whole genome shotgun (WGS) entry which is preliminary data.</text>
</comment>
<evidence type="ECO:0000313" key="2">
    <source>
        <dbReference type="EMBL" id="GGG46851.1"/>
    </source>
</evidence>
<dbReference type="RefSeq" id="WP_188534392.1">
    <property type="nucleotide sequence ID" value="NZ_BMEQ01000002.1"/>
</dbReference>
<evidence type="ECO:0000313" key="3">
    <source>
        <dbReference type="Proteomes" id="UP000638848"/>
    </source>
</evidence>
<protein>
    <submittedName>
        <fullName evidence="2">Uncharacterized protein</fullName>
    </submittedName>
</protein>
<proteinExistence type="predicted"/>
<keyword evidence="1" id="KW-1133">Transmembrane helix</keyword>
<reference evidence="2" key="2">
    <citation type="submission" date="2020-09" db="EMBL/GenBank/DDBJ databases">
        <authorList>
            <person name="Sun Q."/>
            <person name="Zhou Y."/>
        </authorList>
    </citation>
    <scope>NUCLEOTIDE SEQUENCE</scope>
    <source>
        <strain evidence="2">CGMCC 1.12187</strain>
    </source>
</reference>
<feature type="transmembrane region" description="Helical" evidence="1">
    <location>
        <begin position="85"/>
        <end position="104"/>
    </location>
</feature>
<gene>
    <name evidence="2" type="ORF">GCM10011374_06550</name>
</gene>
<feature type="transmembrane region" description="Helical" evidence="1">
    <location>
        <begin position="52"/>
        <end position="73"/>
    </location>
</feature>
<name>A0A917GI90_9MICC</name>
<dbReference type="AlphaFoldDB" id="A0A917GI90"/>
<evidence type="ECO:0000256" key="1">
    <source>
        <dbReference type="SAM" id="Phobius"/>
    </source>
</evidence>
<keyword evidence="1" id="KW-0472">Membrane</keyword>
<reference evidence="2" key="1">
    <citation type="journal article" date="2014" name="Int. J. Syst. Evol. Microbiol.">
        <title>Complete genome sequence of Corynebacterium casei LMG S-19264T (=DSM 44701T), isolated from a smear-ripened cheese.</title>
        <authorList>
            <consortium name="US DOE Joint Genome Institute (JGI-PGF)"/>
            <person name="Walter F."/>
            <person name="Albersmeier A."/>
            <person name="Kalinowski J."/>
            <person name="Ruckert C."/>
        </authorList>
    </citation>
    <scope>NUCLEOTIDE SEQUENCE</scope>
    <source>
        <strain evidence="2">CGMCC 1.12187</strain>
    </source>
</reference>